<sequence length="185" mass="20673">MVFVALLRGINVGGNNKIDMKLLKRTFEGLGLTNVVTYINTGNIIFTDSTHTAPELAVILEEAIARDFGLTIKVMIRTMDEIKTIMDKLPDSWTNDTSMKSDVLYLWDEINNESVLEQLTTNPDVDHVIYVSGAILWSYDRENAGRSGMNKIIGTKLYRQVTVRNVNTARKIYELMQAAAAAAAK</sequence>
<dbReference type="PANTHER" id="PTHR36439:SF1">
    <property type="entry name" value="DUF1697 DOMAIN-CONTAINING PROTEIN"/>
    <property type="match status" value="1"/>
</dbReference>
<accession>A0A9X2MSE3</accession>
<reference evidence="1" key="1">
    <citation type="submission" date="2022-08" db="EMBL/GenBank/DDBJ databases">
        <title>The genomic sequence of strain Paenibacillus sp. SCIV0701.</title>
        <authorList>
            <person name="Zhao H."/>
        </authorList>
    </citation>
    <scope>NUCLEOTIDE SEQUENCE</scope>
    <source>
        <strain evidence="1">SCIV0701</strain>
    </source>
</reference>
<dbReference type="InterPro" id="IPR012545">
    <property type="entry name" value="DUF1697"/>
</dbReference>
<protein>
    <submittedName>
        <fullName evidence="1">DUF1697 domain-containing protein</fullName>
    </submittedName>
</protein>
<name>A0A9X2MSE3_9BACL</name>
<evidence type="ECO:0000313" key="2">
    <source>
        <dbReference type="Proteomes" id="UP001141950"/>
    </source>
</evidence>
<dbReference type="Pfam" id="PF08002">
    <property type="entry name" value="DUF1697"/>
    <property type="match status" value="1"/>
</dbReference>
<organism evidence="1 2">
    <name type="scientific">Paenibacillus soyae</name>
    <dbReference type="NCBI Taxonomy" id="2969249"/>
    <lineage>
        <taxon>Bacteria</taxon>
        <taxon>Bacillati</taxon>
        <taxon>Bacillota</taxon>
        <taxon>Bacilli</taxon>
        <taxon>Bacillales</taxon>
        <taxon>Paenibacillaceae</taxon>
        <taxon>Paenibacillus</taxon>
    </lineage>
</organism>
<dbReference type="AlphaFoldDB" id="A0A9X2MSE3"/>
<dbReference type="Gene3D" id="3.30.70.1280">
    <property type="entry name" value="SP0830-like domains"/>
    <property type="match status" value="1"/>
</dbReference>
<dbReference type="PIRSF" id="PIRSF008502">
    <property type="entry name" value="UCP008502"/>
    <property type="match status" value="1"/>
</dbReference>
<evidence type="ECO:0000313" key="1">
    <source>
        <dbReference type="EMBL" id="MCR2806036.1"/>
    </source>
</evidence>
<comment type="caution">
    <text evidence="1">The sequence shown here is derived from an EMBL/GenBank/DDBJ whole genome shotgun (WGS) entry which is preliminary data.</text>
</comment>
<dbReference type="PANTHER" id="PTHR36439">
    <property type="entry name" value="BLL4334 PROTEIN"/>
    <property type="match status" value="1"/>
</dbReference>
<proteinExistence type="predicted"/>
<keyword evidence="2" id="KW-1185">Reference proteome</keyword>
<dbReference type="EMBL" id="JANIPJ010000014">
    <property type="protein sequence ID" value="MCR2806036.1"/>
    <property type="molecule type" value="Genomic_DNA"/>
</dbReference>
<dbReference type="SUPFAM" id="SSF160379">
    <property type="entry name" value="SP0830-like"/>
    <property type="match status" value="1"/>
</dbReference>
<gene>
    <name evidence="1" type="ORF">NQZ67_19305</name>
</gene>
<dbReference type="Gene3D" id="3.30.70.1260">
    <property type="entry name" value="bacterial protein sp0830 like"/>
    <property type="match status" value="1"/>
</dbReference>
<dbReference type="RefSeq" id="WP_257449102.1">
    <property type="nucleotide sequence ID" value="NZ_JANIPJ010000014.1"/>
</dbReference>
<dbReference type="Proteomes" id="UP001141950">
    <property type="component" value="Unassembled WGS sequence"/>
</dbReference>